<sequence>MLSENEIGVSCHLAGFNGKESPLYCHQCLWYWCSVSVSTLLSRRSPFQVRSSGPYMSS</sequence>
<accession>A0AAV5LR09</accession>
<gene>
    <name evidence="1" type="ORF">SLEP1_g47351</name>
</gene>
<comment type="caution">
    <text evidence="1">The sequence shown here is derived from an EMBL/GenBank/DDBJ whole genome shotgun (WGS) entry which is preliminary data.</text>
</comment>
<dbReference type="EMBL" id="BPVZ01000135">
    <property type="protein sequence ID" value="GKV39602.1"/>
    <property type="molecule type" value="Genomic_DNA"/>
</dbReference>
<keyword evidence="2" id="KW-1185">Reference proteome</keyword>
<reference evidence="1 2" key="1">
    <citation type="journal article" date="2021" name="Commun. Biol.">
        <title>The genome of Shorea leprosula (Dipterocarpaceae) highlights the ecological relevance of drought in aseasonal tropical rainforests.</title>
        <authorList>
            <person name="Ng K.K.S."/>
            <person name="Kobayashi M.J."/>
            <person name="Fawcett J.A."/>
            <person name="Hatakeyama M."/>
            <person name="Paape T."/>
            <person name="Ng C.H."/>
            <person name="Ang C.C."/>
            <person name="Tnah L.H."/>
            <person name="Lee C.T."/>
            <person name="Nishiyama T."/>
            <person name="Sese J."/>
            <person name="O'Brien M.J."/>
            <person name="Copetti D."/>
            <person name="Mohd Noor M.I."/>
            <person name="Ong R.C."/>
            <person name="Putra M."/>
            <person name="Sireger I.Z."/>
            <person name="Indrioko S."/>
            <person name="Kosugi Y."/>
            <person name="Izuno A."/>
            <person name="Isagi Y."/>
            <person name="Lee S.L."/>
            <person name="Shimizu K.K."/>
        </authorList>
    </citation>
    <scope>NUCLEOTIDE SEQUENCE [LARGE SCALE GENOMIC DNA]</scope>
    <source>
        <strain evidence="1">214</strain>
    </source>
</reference>
<protein>
    <submittedName>
        <fullName evidence="1">Uncharacterized protein</fullName>
    </submittedName>
</protein>
<name>A0AAV5LR09_9ROSI</name>
<dbReference type="AlphaFoldDB" id="A0AAV5LR09"/>
<proteinExistence type="predicted"/>
<evidence type="ECO:0000313" key="2">
    <source>
        <dbReference type="Proteomes" id="UP001054252"/>
    </source>
</evidence>
<organism evidence="1 2">
    <name type="scientific">Rubroshorea leprosula</name>
    <dbReference type="NCBI Taxonomy" id="152421"/>
    <lineage>
        <taxon>Eukaryota</taxon>
        <taxon>Viridiplantae</taxon>
        <taxon>Streptophyta</taxon>
        <taxon>Embryophyta</taxon>
        <taxon>Tracheophyta</taxon>
        <taxon>Spermatophyta</taxon>
        <taxon>Magnoliopsida</taxon>
        <taxon>eudicotyledons</taxon>
        <taxon>Gunneridae</taxon>
        <taxon>Pentapetalae</taxon>
        <taxon>rosids</taxon>
        <taxon>malvids</taxon>
        <taxon>Malvales</taxon>
        <taxon>Dipterocarpaceae</taxon>
        <taxon>Rubroshorea</taxon>
    </lineage>
</organism>
<evidence type="ECO:0000313" key="1">
    <source>
        <dbReference type="EMBL" id="GKV39602.1"/>
    </source>
</evidence>
<dbReference type="Proteomes" id="UP001054252">
    <property type="component" value="Unassembled WGS sequence"/>
</dbReference>